<keyword evidence="3" id="KW-1185">Reference proteome</keyword>
<feature type="compositionally biased region" description="Low complexity" evidence="1">
    <location>
        <begin position="106"/>
        <end position="115"/>
    </location>
</feature>
<dbReference type="AlphaFoldDB" id="V4BX92"/>
<evidence type="ECO:0000313" key="2">
    <source>
        <dbReference type="EMBL" id="ESO93699.1"/>
    </source>
</evidence>
<sequence length="595" mass="66430">MSDFIYEFEKRYSKCKKHGMVLPDAVLSFKLLDSCDFSTNERKLALTATSDLKYENMKSALTRIFGNEGQGQSSKKEDGILIKPKEEALYTKDRPSYQRYDKKPFRNFGNRNGNNSTGGKSSVNQLIGMSYGSGVIDTACTKTVTGKRWLTNFLGKLNEEERSAVKKEPSRKGFRFGDGLQVSSFEKVTIPAKIGDVKCNIETEVVNTDIPLLLSKDSLKKAETILDLVNDKAEMFGQSVNLEFTSSGHYCVNILDNSCEDVLVVDSIGLQSQDEMRKTINKLHLQFGHATVERLTTLLKNSGQIKENVIDVLKSVVAKCDVCARYKRPTPRPVVGLPLGTLEGTTSSQIVGDHNSTLIAARKAFIAAESSEKIRRAIRKQIRTTEGPFVTGDKIYYKRPDATEWKGPGTVIGQDGAVVFVRHGGIMVRVHQSQLRRTSEAEIPVIEKTSDDTEVDVNKNVQMDSDEEVEPTNESSVDQESIPDTNTLNLSRIRTGQTLQYKNQESDESMTAKVLSRAGKVSGKNKHWYNLEFSKPVELMSMKQSVDLSKVVDLKINDDIDSEENVMPSCGIQYPVLFVYSADCKQYLIIQANNR</sequence>
<feature type="region of interest" description="Disordered" evidence="1">
    <location>
        <begin position="462"/>
        <end position="483"/>
    </location>
</feature>
<dbReference type="Proteomes" id="UP000030746">
    <property type="component" value="Unassembled WGS sequence"/>
</dbReference>
<gene>
    <name evidence="2" type="ORF">LOTGIDRAFT_153154</name>
</gene>
<dbReference type="OMA" id="YLHIIDH"/>
<dbReference type="CTD" id="20235881"/>
<feature type="compositionally biased region" description="Polar residues" evidence="1">
    <location>
        <begin position="472"/>
        <end position="483"/>
    </location>
</feature>
<dbReference type="OrthoDB" id="10064933at2759"/>
<protein>
    <submittedName>
        <fullName evidence="2">Uncharacterized protein</fullName>
    </submittedName>
</protein>
<evidence type="ECO:0000313" key="3">
    <source>
        <dbReference type="Proteomes" id="UP000030746"/>
    </source>
</evidence>
<dbReference type="HOGENOM" id="CLU_387472_0_0_1"/>
<evidence type="ECO:0000256" key="1">
    <source>
        <dbReference type="SAM" id="MobiDB-lite"/>
    </source>
</evidence>
<dbReference type="EMBL" id="KB201890">
    <property type="protein sequence ID" value="ESO93699.1"/>
    <property type="molecule type" value="Genomic_DNA"/>
</dbReference>
<accession>V4BX92</accession>
<proteinExistence type="predicted"/>
<organism evidence="2 3">
    <name type="scientific">Lottia gigantea</name>
    <name type="common">Giant owl limpet</name>
    <dbReference type="NCBI Taxonomy" id="225164"/>
    <lineage>
        <taxon>Eukaryota</taxon>
        <taxon>Metazoa</taxon>
        <taxon>Spiralia</taxon>
        <taxon>Lophotrochozoa</taxon>
        <taxon>Mollusca</taxon>
        <taxon>Gastropoda</taxon>
        <taxon>Patellogastropoda</taxon>
        <taxon>Lottioidea</taxon>
        <taxon>Lottiidae</taxon>
        <taxon>Lottia</taxon>
    </lineage>
</organism>
<dbReference type="KEGG" id="lgi:LOTGIDRAFT_153154"/>
<dbReference type="RefSeq" id="XP_009055333.1">
    <property type="nucleotide sequence ID" value="XM_009057085.1"/>
</dbReference>
<feature type="region of interest" description="Disordered" evidence="1">
    <location>
        <begin position="101"/>
        <end position="121"/>
    </location>
</feature>
<name>V4BX92_LOTGI</name>
<reference evidence="2 3" key="1">
    <citation type="journal article" date="2013" name="Nature">
        <title>Insights into bilaterian evolution from three spiralian genomes.</title>
        <authorList>
            <person name="Simakov O."/>
            <person name="Marletaz F."/>
            <person name="Cho S.J."/>
            <person name="Edsinger-Gonzales E."/>
            <person name="Havlak P."/>
            <person name="Hellsten U."/>
            <person name="Kuo D.H."/>
            <person name="Larsson T."/>
            <person name="Lv J."/>
            <person name="Arendt D."/>
            <person name="Savage R."/>
            <person name="Osoegawa K."/>
            <person name="de Jong P."/>
            <person name="Grimwood J."/>
            <person name="Chapman J.A."/>
            <person name="Shapiro H."/>
            <person name="Aerts A."/>
            <person name="Otillar R.P."/>
            <person name="Terry A.Y."/>
            <person name="Boore J.L."/>
            <person name="Grigoriev I.V."/>
            <person name="Lindberg D.R."/>
            <person name="Seaver E.C."/>
            <person name="Weisblat D.A."/>
            <person name="Putnam N.H."/>
            <person name="Rokhsar D.S."/>
        </authorList>
    </citation>
    <scope>NUCLEOTIDE SEQUENCE [LARGE SCALE GENOMIC DNA]</scope>
</reference>
<dbReference type="GeneID" id="20235881"/>